<gene>
    <name evidence="1" type="ORF">EJC50_12710</name>
</gene>
<dbReference type="AlphaFoldDB" id="A0A3S9A3X2"/>
<evidence type="ECO:0008006" key="3">
    <source>
        <dbReference type="Google" id="ProtNLM"/>
    </source>
</evidence>
<dbReference type="Gene3D" id="3.40.50.300">
    <property type="entry name" value="P-loop containing nucleotide triphosphate hydrolases"/>
    <property type="match status" value="1"/>
</dbReference>
<dbReference type="OrthoDB" id="8581376at2"/>
<keyword evidence="2" id="KW-1185">Reference proteome</keyword>
<dbReference type="SUPFAM" id="SSF52540">
    <property type="entry name" value="P-loop containing nucleoside triphosphate hydrolases"/>
    <property type="match status" value="1"/>
</dbReference>
<evidence type="ECO:0000313" key="2">
    <source>
        <dbReference type="Proteomes" id="UP000272528"/>
    </source>
</evidence>
<dbReference type="EMBL" id="CP034437">
    <property type="protein sequence ID" value="AZN40416.1"/>
    <property type="molecule type" value="Genomic_DNA"/>
</dbReference>
<accession>A0A3S9A3X2</accession>
<dbReference type="InterPro" id="IPR008868">
    <property type="entry name" value="TniB"/>
</dbReference>
<proteinExistence type="predicted"/>
<organism evidence="1 2">
    <name type="scientific">Paenibacillus albus</name>
    <dbReference type="NCBI Taxonomy" id="2495582"/>
    <lineage>
        <taxon>Bacteria</taxon>
        <taxon>Bacillati</taxon>
        <taxon>Bacillota</taxon>
        <taxon>Bacilli</taxon>
        <taxon>Bacillales</taxon>
        <taxon>Paenibacillaceae</taxon>
        <taxon>Paenibacillus</taxon>
    </lineage>
</organism>
<evidence type="ECO:0000313" key="1">
    <source>
        <dbReference type="EMBL" id="AZN40416.1"/>
    </source>
</evidence>
<sequence>MPQEDIKPIDRSDYASMDEAARLKIIRDLRVYHPRFNRALEIMRLCHKSKTSGVGLQCAIIEGLPGVGKSELIKAYLKDYHEVTYSKDSTIRKILSAEISSPAKINSFVEDMLAKLGDYNPTSGTRGNKNTRLVELINDCGVELIILDEFQHFMNRHNQKVNYEVADCFKSIINRTNVPVVLFGIQDDAYTVIKSNSQLKDRFSIRFNLNPFGLEDNERVREFRMLLHRIDDELPFLERSNLADPAIFQRLYDATNGVMRPLMKLIGEAASNAIMASRDRIELEDFKQAMIMHNCLGTGKNPFAA</sequence>
<dbReference type="Pfam" id="PF05621">
    <property type="entry name" value="TniB"/>
    <property type="match status" value="1"/>
</dbReference>
<dbReference type="InterPro" id="IPR027417">
    <property type="entry name" value="P-loop_NTPase"/>
</dbReference>
<dbReference type="RefSeq" id="WP_126015647.1">
    <property type="nucleotide sequence ID" value="NZ_CP034437.1"/>
</dbReference>
<dbReference type="PANTHER" id="PTHR35894:SF1">
    <property type="entry name" value="PHOSPHORIBULOKINASE _ URIDINE KINASE FAMILY"/>
    <property type="match status" value="1"/>
</dbReference>
<dbReference type="Proteomes" id="UP000272528">
    <property type="component" value="Chromosome"/>
</dbReference>
<dbReference type="PANTHER" id="PTHR35894">
    <property type="entry name" value="GENERAL SECRETION PATHWAY PROTEIN A-RELATED"/>
    <property type="match status" value="1"/>
</dbReference>
<dbReference type="KEGG" id="palb:EJC50_12710"/>
<dbReference type="InterPro" id="IPR052026">
    <property type="entry name" value="ExeA_AAA_ATPase_DNA-bind"/>
</dbReference>
<name>A0A3S9A3X2_9BACL</name>
<protein>
    <recommendedName>
        <fullName evidence="3">AAA family ATPase</fullName>
    </recommendedName>
</protein>
<reference evidence="2" key="1">
    <citation type="submission" date="2018-12" db="EMBL/GenBank/DDBJ databases">
        <title>Genome sequence of Peanibacillus sp.</title>
        <authorList>
            <person name="Subramani G."/>
            <person name="Srinivasan S."/>
            <person name="Kim M.K."/>
        </authorList>
    </citation>
    <scope>NUCLEOTIDE SEQUENCE [LARGE SCALE GENOMIC DNA]</scope>
    <source>
        <strain evidence="2">18JY67-1</strain>
    </source>
</reference>